<protein>
    <recommendedName>
        <fullName evidence="7">Protein-L-isoaspartate O-methyltransferase</fullName>
        <ecNumber evidence="7">2.1.1.77</ecNumber>
    </recommendedName>
    <alternativeName>
        <fullName evidence="7">L-isoaspartyl protein carboxyl methyltransferase</fullName>
    </alternativeName>
    <alternativeName>
        <fullName evidence="7">Protein L-isoaspartyl methyltransferase</fullName>
    </alternativeName>
    <alternativeName>
        <fullName evidence="7">Protein-beta-aspartate methyltransferase</fullName>
        <shortName evidence="7">PIMT</shortName>
    </alternativeName>
</protein>
<dbReference type="NCBIfam" id="TIGR00080">
    <property type="entry name" value="pimt"/>
    <property type="match status" value="1"/>
</dbReference>
<dbReference type="Pfam" id="PF01135">
    <property type="entry name" value="PCMT"/>
    <property type="match status" value="1"/>
</dbReference>
<proteinExistence type="inferred from homology"/>
<dbReference type="GO" id="GO:0030091">
    <property type="term" value="P:protein repair"/>
    <property type="evidence" value="ECO:0007669"/>
    <property type="project" value="UniProtKB-UniRule"/>
</dbReference>
<evidence type="ECO:0000256" key="2">
    <source>
        <dbReference type="ARBA" id="ARBA00005369"/>
    </source>
</evidence>
<evidence type="ECO:0000256" key="1">
    <source>
        <dbReference type="ARBA" id="ARBA00004496"/>
    </source>
</evidence>
<dbReference type="STRING" id="758820.SAMN00777080_4895"/>
<comment type="function">
    <text evidence="7">Catalyzes the methyl esterification of L-isoaspartyl residues in peptides and proteins that result from spontaneous decomposition of normal L-aspartyl and L-asparaginyl residues. It plays a role in the repair and/or degradation of damaged proteins.</text>
</comment>
<dbReference type="Proteomes" id="UP000192333">
    <property type="component" value="Chromosome I"/>
</dbReference>
<reference evidence="9" key="1">
    <citation type="submission" date="2017-04" db="EMBL/GenBank/DDBJ databases">
        <authorList>
            <person name="Varghese N."/>
            <person name="Submissions S."/>
        </authorList>
    </citation>
    <scope>NUCLEOTIDE SEQUENCE [LARGE SCALE GENOMIC DNA]</scope>
    <source>
        <strain evidence="9">DSM 16537</strain>
    </source>
</reference>
<dbReference type="CDD" id="cd02440">
    <property type="entry name" value="AdoMet_MTases"/>
    <property type="match status" value="1"/>
</dbReference>
<comment type="subcellular location">
    <subcellularLocation>
        <location evidence="1 7">Cytoplasm</location>
    </subcellularLocation>
</comment>
<dbReference type="FunFam" id="3.40.50.150:FF:000010">
    <property type="entry name" value="Protein-L-isoaspartate O-methyltransferase"/>
    <property type="match status" value="1"/>
</dbReference>
<dbReference type="EC" id="2.1.1.77" evidence="7"/>
<dbReference type="GO" id="GO:0032259">
    <property type="term" value="P:methylation"/>
    <property type="evidence" value="ECO:0007669"/>
    <property type="project" value="UniProtKB-KW"/>
</dbReference>
<evidence type="ECO:0000256" key="7">
    <source>
        <dbReference type="HAMAP-Rule" id="MF_00090"/>
    </source>
</evidence>
<dbReference type="PROSITE" id="PS01279">
    <property type="entry name" value="PCMT"/>
    <property type="match status" value="1"/>
</dbReference>
<comment type="catalytic activity">
    <reaction evidence="7">
        <text>[protein]-L-isoaspartate + S-adenosyl-L-methionine = [protein]-L-isoaspartate alpha-methyl ester + S-adenosyl-L-homocysteine</text>
        <dbReference type="Rhea" id="RHEA:12705"/>
        <dbReference type="Rhea" id="RHEA-COMP:12143"/>
        <dbReference type="Rhea" id="RHEA-COMP:12144"/>
        <dbReference type="ChEBI" id="CHEBI:57856"/>
        <dbReference type="ChEBI" id="CHEBI:59789"/>
        <dbReference type="ChEBI" id="CHEBI:90596"/>
        <dbReference type="ChEBI" id="CHEBI:90598"/>
        <dbReference type="EC" id="2.1.1.77"/>
    </reaction>
</comment>
<organism evidence="8 9">
    <name type="scientific">Aquiflexum balticum DSM 16537</name>
    <dbReference type="NCBI Taxonomy" id="758820"/>
    <lineage>
        <taxon>Bacteria</taxon>
        <taxon>Pseudomonadati</taxon>
        <taxon>Bacteroidota</taxon>
        <taxon>Cytophagia</taxon>
        <taxon>Cytophagales</taxon>
        <taxon>Cyclobacteriaceae</taxon>
        <taxon>Aquiflexum</taxon>
    </lineage>
</organism>
<feature type="active site" evidence="7">
    <location>
        <position position="77"/>
    </location>
</feature>
<evidence type="ECO:0000256" key="6">
    <source>
        <dbReference type="ARBA" id="ARBA00022691"/>
    </source>
</evidence>
<dbReference type="EMBL" id="LT838813">
    <property type="protein sequence ID" value="SMD46214.1"/>
    <property type="molecule type" value="Genomic_DNA"/>
</dbReference>
<dbReference type="RefSeq" id="WP_084123141.1">
    <property type="nucleotide sequence ID" value="NZ_LT838813.1"/>
</dbReference>
<dbReference type="AlphaFoldDB" id="A0A1W2HBN1"/>
<comment type="similarity">
    <text evidence="2 7">Belongs to the methyltransferase superfamily. L-isoaspartyl/D-aspartyl protein methyltransferase family.</text>
</comment>
<dbReference type="OrthoDB" id="9810066at2"/>
<dbReference type="PANTHER" id="PTHR11579:SF0">
    <property type="entry name" value="PROTEIN-L-ISOASPARTATE(D-ASPARTATE) O-METHYLTRANSFERASE"/>
    <property type="match status" value="1"/>
</dbReference>
<evidence type="ECO:0000313" key="9">
    <source>
        <dbReference type="Proteomes" id="UP000192333"/>
    </source>
</evidence>
<name>A0A1W2HBN1_9BACT</name>
<accession>A0A1W2HBN1</accession>
<evidence type="ECO:0000256" key="3">
    <source>
        <dbReference type="ARBA" id="ARBA00022490"/>
    </source>
</evidence>
<dbReference type="InterPro" id="IPR029063">
    <property type="entry name" value="SAM-dependent_MTases_sf"/>
</dbReference>
<dbReference type="Gene3D" id="3.40.50.150">
    <property type="entry name" value="Vaccinia Virus protein VP39"/>
    <property type="match status" value="1"/>
</dbReference>
<dbReference type="InterPro" id="IPR000682">
    <property type="entry name" value="PCMT"/>
</dbReference>
<dbReference type="NCBIfam" id="NF001453">
    <property type="entry name" value="PRK00312.1"/>
    <property type="match status" value="1"/>
</dbReference>
<keyword evidence="3 7" id="KW-0963">Cytoplasm</keyword>
<keyword evidence="5 7" id="KW-0808">Transferase</keyword>
<keyword evidence="6 7" id="KW-0949">S-adenosyl-L-methionine</keyword>
<keyword evidence="9" id="KW-1185">Reference proteome</keyword>
<sequence length="225" mass="25233">MKHIYFIMILFAYFQTDPYRTERLNMVKSQIENRGIKNPLVLEAMRKVPRHLFVPEYQKSNAYEDRPLSIGDGQTISQPYIVAHMTAIINPLKGMKVLEIGTGSGYQAAVLAEIVDQVFTIEIVENLGKRAKADLEKSGYKNVFVKIGDGYQGWPSEAPFDAILVTAAAENIPQPLIDQLKEGGRMVIPVGKQGEVQDLILIEKIKGKIRTTNLGAVRFVPFTRN</sequence>
<dbReference type="SUPFAM" id="SSF53335">
    <property type="entry name" value="S-adenosyl-L-methionine-dependent methyltransferases"/>
    <property type="match status" value="1"/>
</dbReference>
<dbReference type="GO" id="GO:0004719">
    <property type="term" value="F:protein-L-isoaspartate (D-aspartate) O-methyltransferase activity"/>
    <property type="evidence" value="ECO:0007669"/>
    <property type="project" value="UniProtKB-UniRule"/>
</dbReference>
<evidence type="ECO:0000313" key="8">
    <source>
        <dbReference type="EMBL" id="SMD46214.1"/>
    </source>
</evidence>
<dbReference type="PANTHER" id="PTHR11579">
    <property type="entry name" value="PROTEIN-L-ISOASPARTATE O-METHYLTRANSFERASE"/>
    <property type="match status" value="1"/>
</dbReference>
<gene>
    <name evidence="7" type="primary">pcm</name>
    <name evidence="8" type="ORF">SAMN00777080_4895</name>
</gene>
<evidence type="ECO:0000256" key="4">
    <source>
        <dbReference type="ARBA" id="ARBA00022603"/>
    </source>
</evidence>
<dbReference type="GO" id="GO:0005737">
    <property type="term" value="C:cytoplasm"/>
    <property type="evidence" value="ECO:0007669"/>
    <property type="project" value="UniProtKB-SubCell"/>
</dbReference>
<evidence type="ECO:0000256" key="5">
    <source>
        <dbReference type="ARBA" id="ARBA00022679"/>
    </source>
</evidence>
<dbReference type="HAMAP" id="MF_00090">
    <property type="entry name" value="PIMT"/>
    <property type="match status" value="1"/>
</dbReference>
<keyword evidence="4 7" id="KW-0489">Methyltransferase</keyword>